<gene>
    <name evidence="2" type="ORF">SNAT2548_LOCUS31246</name>
</gene>
<dbReference type="Proteomes" id="UP000604046">
    <property type="component" value="Unassembled WGS sequence"/>
</dbReference>
<keyword evidence="1" id="KW-1133">Transmembrane helix</keyword>
<sequence>MAAVRSDDTLAAHRALAECSWYWLVVFLFGGSYTLLGLGDMRLYAMLAADVVLFSLALCINGIASLLILE</sequence>
<evidence type="ECO:0000313" key="3">
    <source>
        <dbReference type="Proteomes" id="UP000604046"/>
    </source>
</evidence>
<name>A0A812U7V7_9DINO</name>
<keyword evidence="3" id="KW-1185">Reference proteome</keyword>
<dbReference type="EMBL" id="CAJNDS010002647">
    <property type="protein sequence ID" value="CAE7555962.1"/>
    <property type="molecule type" value="Genomic_DNA"/>
</dbReference>
<dbReference type="AlphaFoldDB" id="A0A812U7V7"/>
<accession>A0A812U7V7</accession>
<organism evidence="2 3">
    <name type="scientific">Symbiodinium natans</name>
    <dbReference type="NCBI Taxonomy" id="878477"/>
    <lineage>
        <taxon>Eukaryota</taxon>
        <taxon>Sar</taxon>
        <taxon>Alveolata</taxon>
        <taxon>Dinophyceae</taxon>
        <taxon>Suessiales</taxon>
        <taxon>Symbiodiniaceae</taxon>
        <taxon>Symbiodinium</taxon>
    </lineage>
</organism>
<keyword evidence="1" id="KW-0472">Membrane</keyword>
<feature type="transmembrane region" description="Helical" evidence="1">
    <location>
        <begin position="20"/>
        <end position="39"/>
    </location>
</feature>
<proteinExistence type="predicted"/>
<evidence type="ECO:0000256" key="1">
    <source>
        <dbReference type="SAM" id="Phobius"/>
    </source>
</evidence>
<feature type="transmembrane region" description="Helical" evidence="1">
    <location>
        <begin position="51"/>
        <end position="69"/>
    </location>
</feature>
<keyword evidence="1" id="KW-0812">Transmembrane</keyword>
<comment type="caution">
    <text evidence="2">The sequence shown here is derived from an EMBL/GenBank/DDBJ whole genome shotgun (WGS) entry which is preliminary data.</text>
</comment>
<reference evidence="2" key="1">
    <citation type="submission" date="2021-02" db="EMBL/GenBank/DDBJ databases">
        <authorList>
            <person name="Dougan E. K."/>
            <person name="Rhodes N."/>
            <person name="Thang M."/>
            <person name="Chan C."/>
        </authorList>
    </citation>
    <scope>NUCLEOTIDE SEQUENCE</scope>
</reference>
<evidence type="ECO:0000313" key="2">
    <source>
        <dbReference type="EMBL" id="CAE7555962.1"/>
    </source>
</evidence>
<protein>
    <submittedName>
        <fullName evidence="2">Uncharacterized protein</fullName>
    </submittedName>
</protein>